<dbReference type="OrthoDB" id="7997653at2"/>
<sequence>MTQSVVHFIGFRDDRYWNAVKVFGPPDFIHRNWDRYAAQDIAPGDTVVFAEGEASRPPKSYTAKQKPH</sequence>
<dbReference type="AlphaFoldDB" id="A0A844ZB94"/>
<evidence type="ECO:0000313" key="2">
    <source>
        <dbReference type="Proteomes" id="UP000433104"/>
    </source>
</evidence>
<gene>
    <name evidence="1" type="ORF">GRI38_00750</name>
</gene>
<dbReference type="RefSeq" id="WP_160681119.1">
    <property type="nucleotide sequence ID" value="NZ_WTYW01000001.1"/>
</dbReference>
<evidence type="ECO:0000313" key="1">
    <source>
        <dbReference type="EMBL" id="MXO84562.1"/>
    </source>
</evidence>
<name>A0A844ZB94_9SPHN</name>
<reference evidence="1 2" key="1">
    <citation type="submission" date="2019-12" db="EMBL/GenBank/DDBJ databases">
        <title>Genomic-based taxomic classification of the family Erythrobacteraceae.</title>
        <authorList>
            <person name="Xu L."/>
        </authorList>
    </citation>
    <scope>NUCLEOTIDE SEQUENCE [LARGE SCALE GENOMIC DNA]</scope>
    <source>
        <strain evidence="1 2">MCCC 1A09962</strain>
    </source>
</reference>
<keyword evidence="2" id="KW-1185">Reference proteome</keyword>
<dbReference type="Proteomes" id="UP000433104">
    <property type="component" value="Unassembled WGS sequence"/>
</dbReference>
<proteinExistence type="predicted"/>
<organism evidence="1 2">
    <name type="scientific">Parapontixanthobacter aurantiacus</name>
    <dbReference type="NCBI Taxonomy" id="1463599"/>
    <lineage>
        <taxon>Bacteria</taxon>
        <taxon>Pseudomonadati</taxon>
        <taxon>Pseudomonadota</taxon>
        <taxon>Alphaproteobacteria</taxon>
        <taxon>Sphingomonadales</taxon>
        <taxon>Erythrobacteraceae</taxon>
        <taxon>Parapontixanthobacter</taxon>
    </lineage>
</organism>
<comment type="caution">
    <text evidence="1">The sequence shown here is derived from an EMBL/GenBank/DDBJ whole genome shotgun (WGS) entry which is preliminary data.</text>
</comment>
<protein>
    <submittedName>
        <fullName evidence="1">Uncharacterized protein</fullName>
    </submittedName>
</protein>
<dbReference type="EMBL" id="WTYW01000001">
    <property type="protein sequence ID" value="MXO84562.1"/>
    <property type="molecule type" value="Genomic_DNA"/>
</dbReference>
<accession>A0A844ZB94</accession>